<name>A0A0G0ZAJ8_9BACT</name>
<accession>A0A0G0ZAJ8</accession>
<dbReference type="InterPro" id="IPR027417">
    <property type="entry name" value="P-loop_NTPase"/>
</dbReference>
<proteinExistence type="predicted"/>
<dbReference type="CDD" id="cd00383">
    <property type="entry name" value="trans_reg_C"/>
    <property type="match status" value="1"/>
</dbReference>
<dbReference type="InterPro" id="IPR016032">
    <property type="entry name" value="Sig_transdc_resp-reg_C-effctor"/>
</dbReference>
<dbReference type="EMBL" id="LCDD01000029">
    <property type="protein sequence ID" value="KKS45757.1"/>
    <property type="molecule type" value="Genomic_DNA"/>
</dbReference>
<dbReference type="SUPFAM" id="SSF52540">
    <property type="entry name" value="P-loop containing nucleoside triphosphate hydrolases"/>
    <property type="match status" value="1"/>
</dbReference>
<evidence type="ECO:0000313" key="4">
    <source>
        <dbReference type="EMBL" id="KKS45757.1"/>
    </source>
</evidence>
<dbReference type="Proteomes" id="UP000034320">
    <property type="component" value="Unassembled WGS sequence"/>
</dbReference>
<evidence type="ECO:0000256" key="1">
    <source>
        <dbReference type="ARBA" id="ARBA00023125"/>
    </source>
</evidence>
<dbReference type="AlphaFoldDB" id="A0A0G0ZAJ8"/>
<feature type="DNA-binding region" description="OmpR/PhoB-type" evidence="2">
    <location>
        <begin position="318"/>
        <end position="420"/>
    </location>
</feature>
<dbReference type="Gene3D" id="3.40.50.300">
    <property type="entry name" value="P-loop containing nucleotide triphosphate hydrolases"/>
    <property type="match status" value="1"/>
</dbReference>
<reference evidence="4 5" key="1">
    <citation type="journal article" date="2015" name="Nature">
        <title>rRNA introns, odd ribosomes, and small enigmatic genomes across a large radiation of phyla.</title>
        <authorList>
            <person name="Brown C.T."/>
            <person name="Hug L.A."/>
            <person name="Thomas B.C."/>
            <person name="Sharon I."/>
            <person name="Castelle C.J."/>
            <person name="Singh A."/>
            <person name="Wilkins M.J."/>
            <person name="Williams K.H."/>
            <person name="Banfield J.F."/>
        </authorList>
    </citation>
    <scope>NUCLEOTIDE SEQUENCE [LARGE SCALE GENOMIC DNA]</scope>
</reference>
<dbReference type="GO" id="GO:0003677">
    <property type="term" value="F:DNA binding"/>
    <property type="evidence" value="ECO:0007669"/>
    <property type="project" value="UniProtKB-UniRule"/>
</dbReference>
<organism evidence="4 5">
    <name type="scientific">Candidatus Gottesmanbacteria bacterium GW2011_GWA2_42_18</name>
    <dbReference type="NCBI Taxonomy" id="1618442"/>
    <lineage>
        <taxon>Bacteria</taxon>
        <taxon>Candidatus Gottesmaniibacteriota</taxon>
    </lineage>
</organism>
<evidence type="ECO:0000256" key="2">
    <source>
        <dbReference type="PROSITE-ProRule" id="PRU01091"/>
    </source>
</evidence>
<gene>
    <name evidence="4" type="ORF">UV09_C0029G0010</name>
</gene>
<dbReference type="Gene3D" id="1.10.10.10">
    <property type="entry name" value="Winged helix-like DNA-binding domain superfamily/Winged helix DNA-binding domain"/>
    <property type="match status" value="1"/>
</dbReference>
<dbReference type="Pfam" id="PF00486">
    <property type="entry name" value="Trans_reg_C"/>
    <property type="match status" value="1"/>
</dbReference>
<dbReference type="PROSITE" id="PS51755">
    <property type="entry name" value="OMPR_PHOB"/>
    <property type="match status" value="1"/>
</dbReference>
<dbReference type="InterPro" id="IPR001867">
    <property type="entry name" value="OmpR/PhoB-type_DNA-bd"/>
</dbReference>
<keyword evidence="1 2" id="KW-0238">DNA-binding</keyword>
<evidence type="ECO:0000313" key="5">
    <source>
        <dbReference type="Proteomes" id="UP000034320"/>
    </source>
</evidence>
<dbReference type="GO" id="GO:0000160">
    <property type="term" value="P:phosphorelay signal transduction system"/>
    <property type="evidence" value="ECO:0007669"/>
    <property type="project" value="InterPro"/>
</dbReference>
<comment type="caution">
    <text evidence="4">The sequence shown here is derived from an EMBL/GenBank/DDBJ whole genome shotgun (WGS) entry which is preliminary data.</text>
</comment>
<dbReference type="SUPFAM" id="SSF46894">
    <property type="entry name" value="C-terminal effector domain of the bipartite response regulators"/>
    <property type="match status" value="1"/>
</dbReference>
<sequence>MDINSQFFRFFKPYLAKAANTIQTGKVMIFVGINAIGKSILVEQILSGKFRKEFLKNQKVRLVFLSFKDRSGLSKEQLYDYWLTQTQKACQLKKKPEEINDFSFDSYLSEIVKGLGPDEKISFILQDAQNIFNQDNSFFQSLIYLSIYSYGKVSYILLSEPQILNVKNTGLQKFIQRFTKYKFTFLPLYDAKTSLADIKRQELLLGVSFDRYREMIIKYSRGLHGAIRSFCFLLKDHPDAINIRRLMKIAYNDKLCRFWVKEVLNSLPFESLRIFKEVSLNRTKFQKYKNSLEGRWLADLGLVKGNGELRFPLLLPILSEFSLKSEKEKEIKRVKNNFIIYGEKVNFSKKELAVFNSLYKKKGRVVSFDCLGDALWQNEPDKFSLWAIAQTVRRLKRKLSTYFINPQIIRSVSGEGYILI</sequence>
<protein>
    <recommendedName>
        <fullName evidence="3">OmpR/PhoB-type domain-containing protein</fullName>
    </recommendedName>
</protein>
<feature type="domain" description="OmpR/PhoB-type" evidence="3">
    <location>
        <begin position="318"/>
        <end position="420"/>
    </location>
</feature>
<dbReference type="SMART" id="SM00862">
    <property type="entry name" value="Trans_reg_C"/>
    <property type="match status" value="1"/>
</dbReference>
<dbReference type="GO" id="GO:0006355">
    <property type="term" value="P:regulation of DNA-templated transcription"/>
    <property type="evidence" value="ECO:0007669"/>
    <property type="project" value="InterPro"/>
</dbReference>
<dbReference type="InterPro" id="IPR036388">
    <property type="entry name" value="WH-like_DNA-bd_sf"/>
</dbReference>
<evidence type="ECO:0000259" key="3">
    <source>
        <dbReference type="PROSITE" id="PS51755"/>
    </source>
</evidence>